<evidence type="ECO:0000256" key="1">
    <source>
        <dbReference type="ARBA" id="ARBA00022553"/>
    </source>
</evidence>
<dbReference type="GO" id="GO:0032993">
    <property type="term" value="C:protein-DNA complex"/>
    <property type="evidence" value="ECO:0007669"/>
    <property type="project" value="TreeGrafter"/>
</dbReference>
<name>A0A8J7GEF6_9ACTN</name>
<dbReference type="AlphaFoldDB" id="A0A8J7GEF6"/>
<evidence type="ECO:0000259" key="9">
    <source>
        <dbReference type="PROSITE" id="PS51755"/>
    </source>
</evidence>
<feature type="DNA-binding region" description="OmpR/PhoB-type" evidence="7">
    <location>
        <begin position="125"/>
        <end position="222"/>
    </location>
</feature>
<proteinExistence type="predicted"/>
<feature type="modified residue" description="4-aspartylphosphate" evidence="6">
    <location>
        <position position="53"/>
    </location>
</feature>
<dbReference type="Proteomes" id="UP000622552">
    <property type="component" value="Unassembled WGS sequence"/>
</dbReference>
<dbReference type="InterPro" id="IPR001789">
    <property type="entry name" value="Sig_transdc_resp-reg_receiver"/>
</dbReference>
<gene>
    <name evidence="10" type="ORF">IW245_005307</name>
</gene>
<keyword evidence="2" id="KW-0902">Two-component regulatory system</keyword>
<evidence type="ECO:0000313" key="11">
    <source>
        <dbReference type="Proteomes" id="UP000622552"/>
    </source>
</evidence>
<dbReference type="FunFam" id="1.10.10.10:FF:000005">
    <property type="entry name" value="Two-component system response regulator"/>
    <property type="match status" value="1"/>
</dbReference>
<keyword evidence="5" id="KW-0804">Transcription</keyword>
<dbReference type="InterPro" id="IPR039420">
    <property type="entry name" value="WalR-like"/>
</dbReference>
<sequence length="225" mass="24782">MTARLLVVEDEPDIRELLSGGLRYAGYDVTAVATGGEALRCAAGHPPDLVVLDVMLPDLDGFTVLKQLRTIVDAPVVFLTARSDVDDRVTGLTLGGDDYVTKPFALEELIARIGAVLRRTAEAPTGRISVGDLELDEDSHEVRRAGQLVALSPTEFRLLRYLMLNAGRVVSKTQILDRVWSYDYHGEANIVELYVSYLRKKVDNHGPRLINTLRGVGYVLRAPRA</sequence>
<dbReference type="SMART" id="SM00448">
    <property type="entry name" value="REC"/>
    <property type="match status" value="1"/>
</dbReference>
<dbReference type="GO" id="GO:0006355">
    <property type="term" value="P:regulation of DNA-templated transcription"/>
    <property type="evidence" value="ECO:0007669"/>
    <property type="project" value="InterPro"/>
</dbReference>
<dbReference type="PROSITE" id="PS51755">
    <property type="entry name" value="OMPR_PHOB"/>
    <property type="match status" value="1"/>
</dbReference>
<dbReference type="InterPro" id="IPR011006">
    <property type="entry name" value="CheY-like_superfamily"/>
</dbReference>
<evidence type="ECO:0000313" key="10">
    <source>
        <dbReference type="EMBL" id="MBG6139113.1"/>
    </source>
</evidence>
<dbReference type="PANTHER" id="PTHR48111">
    <property type="entry name" value="REGULATOR OF RPOS"/>
    <property type="match status" value="1"/>
</dbReference>
<keyword evidence="4 7" id="KW-0238">DNA-binding</keyword>
<evidence type="ECO:0000256" key="2">
    <source>
        <dbReference type="ARBA" id="ARBA00023012"/>
    </source>
</evidence>
<organism evidence="10 11">
    <name type="scientific">Longispora fulva</name>
    <dbReference type="NCBI Taxonomy" id="619741"/>
    <lineage>
        <taxon>Bacteria</taxon>
        <taxon>Bacillati</taxon>
        <taxon>Actinomycetota</taxon>
        <taxon>Actinomycetes</taxon>
        <taxon>Micromonosporales</taxon>
        <taxon>Micromonosporaceae</taxon>
        <taxon>Longispora</taxon>
    </lineage>
</organism>
<keyword evidence="1 6" id="KW-0597">Phosphoprotein</keyword>
<evidence type="ECO:0000256" key="3">
    <source>
        <dbReference type="ARBA" id="ARBA00023015"/>
    </source>
</evidence>
<dbReference type="GO" id="GO:0000976">
    <property type="term" value="F:transcription cis-regulatory region binding"/>
    <property type="evidence" value="ECO:0007669"/>
    <property type="project" value="TreeGrafter"/>
</dbReference>
<dbReference type="EMBL" id="JADOUF010000001">
    <property type="protein sequence ID" value="MBG6139113.1"/>
    <property type="molecule type" value="Genomic_DNA"/>
</dbReference>
<dbReference type="InterPro" id="IPR001867">
    <property type="entry name" value="OmpR/PhoB-type_DNA-bd"/>
</dbReference>
<dbReference type="Gene3D" id="1.10.10.10">
    <property type="entry name" value="Winged helix-like DNA-binding domain superfamily/Winged helix DNA-binding domain"/>
    <property type="match status" value="1"/>
</dbReference>
<keyword evidence="11" id="KW-1185">Reference proteome</keyword>
<dbReference type="CDD" id="cd00383">
    <property type="entry name" value="trans_reg_C"/>
    <property type="match status" value="1"/>
</dbReference>
<dbReference type="Gene3D" id="3.40.50.2300">
    <property type="match status" value="1"/>
</dbReference>
<dbReference type="PROSITE" id="PS50110">
    <property type="entry name" value="RESPONSE_REGULATORY"/>
    <property type="match status" value="1"/>
</dbReference>
<evidence type="ECO:0000259" key="8">
    <source>
        <dbReference type="PROSITE" id="PS50110"/>
    </source>
</evidence>
<dbReference type="FunFam" id="3.40.50.2300:FF:000001">
    <property type="entry name" value="DNA-binding response regulator PhoB"/>
    <property type="match status" value="1"/>
</dbReference>
<comment type="caution">
    <text evidence="10">The sequence shown here is derived from an EMBL/GenBank/DDBJ whole genome shotgun (WGS) entry which is preliminary data.</text>
</comment>
<dbReference type="Gene3D" id="6.10.250.690">
    <property type="match status" value="1"/>
</dbReference>
<feature type="domain" description="OmpR/PhoB-type" evidence="9">
    <location>
        <begin position="125"/>
        <end position="222"/>
    </location>
</feature>
<evidence type="ECO:0000256" key="6">
    <source>
        <dbReference type="PROSITE-ProRule" id="PRU00169"/>
    </source>
</evidence>
<dbReference type="InterPro" id="IPR036388">
    <property type="entry name" value="WH-like_DNA-bd_sf"/>
</dbReference>
<dbReference type="GO" id="GO:0005829">
    <property type="term" value="C:cytosol"/>
    <property type="evidence" value="ECO:0007669"/>
    <property type="project" value="TreeGrafter"/>
</dbReference>
<dbReference type="PANTHER" id="PTHR48111:SF28">
    <property type="entry name" value="TRANSCRIPTIONAL REGULATORY PROTEIN TCRX-RELATED"/>
    <property type="match status" value="1"/>
</dbReference>
<accession>A0A8J7GEF6</accession>
<dbReference type="SUPFAM" id="SSF52172">
    <property type="entry name" value="CheY-like"/>
    <property type="match status" value="1"/>
</dbReference>
<evidence type="ECO:0000256" key="4">
    <source>
        <dbReference type="ARBA" id="ARBA00023125"/>
    </source>
</evidence>
<dbReference type="RefSeq" id="WP_197005801.1">
    <property type="nucleotide sequence ID" value="NZ_BONS01000012.1"/>
</dbReference>
<protein>
    <submittedName>
        <fullName evidence="10">Two-component system OmpR family response regulator</fullName>
    </submittedName>
</protein>
<evidence type="ECO:0000256" key="5">
    <source>
        <dbReference type="ARBA" id="ARBA00023163"/>
    </source>
</evidence>
<dbReference type="Pfam" id="PF00486">
    <property type="entry name" value="Trans_reg_C"/>
    <property type="match status" value="1"/>
</dbReference>
<dbReference type="GO" id="GO:0000156">
    <property type="term" value="F:phosphorelay response regulator activity"/>
    <property type="evidence" value="ECO:0007669"/>
    <property type="project" value="TreeGrafter"/>
</dbReference>
<feature type="domain" description="Response regulatory" evidence="8">
    <location>
        <begin position="4"/>
        <end position="117"/>
    </location>
</feature>
<reference evidence="10" key="1">
    <citation type="submission" date="2020-11" db="EMBL/GenBank/DDBJ databases">
        <title>Sequencing the genomes of 1000 actinobacteria strains.</title>
        <authorList>
            <person name="Klenk H.-P."/>
        </authorList>
    </citation>
    <scope>NUCLEOTIDE SEQUENCE</scope>
    <source>
        <strain evidence="10">DSM 45356</strain>
    </source>
</reference>
<dbReference type="Pfam" id="PF00072">
    <property type="entry name" value="Response_reg"/>
    <property type="match status" value="1"/>
</dbReference>
<keyword evidence="3" id="KW-0805">Transcription regulation</keyword>
<dbReference type="SMART" id="SM00862">
    <property type="entry name" value="Trans_reg_C"/>
    <property type="match status" value="1"/>
</dbReference>
<evidence type="ECO:0000256" key="7">
    <source>
        <dbReference type="PROSITE-ProRule" id="PRU01091"/>
    </source>
</evidence>